<feature type="transmembrane region" description="Helical" evidence="2">
    <location>
        <begin position="6"/>
        <end position="29"/>
    </location>
</feature>
<protein>
    <submittedName>
        <fullName evidence="4">Uncharacterized protein</fullName>
    </submittedName>
</protein>
<keyword evidence="3" id="KW-1185">Reference proteome</keyword>
<dbReference type="AlphaFoldDB" id="A0A7E4VZX1"/>
<evidence type="ECO:0000313" key="3">
    <source>
        <dbReference type="Proteomes" id="UP000492821"/>
    </source>
</evidence>
<feature type="compositionally biased region" description="Polar residues" evidence="1">
    <location>
        <begin position="47"/>
        <end position="60"/>
    </location>
</feature>
<evidence type="ECO:0000256" key="2">
    <source>
        <dbReference type="SAM" id="Phobius"/>
    </source>
</evidence>
<proteinExistence type="predicted"/>
<reference evidence="4" key="2">
    <citation type="submission" date="2020-10" db="UniProtKB">
        <authorList>
            <consortium name="WormBaseParasite"/>
        </authorList>
    </citation>
    <scope>IDENTIFICATION</scope>
</reference>
<keyword evidence="2" id="KW-1133">Transmembrane helix</keyword>
<reference evidence="3" key="1">
    <citation type="journal article" date="2013" name="Genetics">
        <title>The draft genome and transcriptome of Panagrellus redivivus are shaped by the harsh demands of a free-living lifestyle.</title>
        <authorList>
            <person name="Srinivasan J."/>
            <person name="Dillman A.R."/>
            <person name="Macchietto M.G."/>
            <person name="Heikkinen L."/>
            <person name="Lakso M."/>
            <person name="Fracchia K.M."/>
            <person name="Antoshechkin I."/>
            <person name="Mortazavi A."/>
            <person name="Wong G."/>
            <person name="Sternberg P.W."/>
        </authorList>
    </citation>
    <scope>NUCLEOTIDE SEQUENCE [LARGE SCALE GENOMIC DNA]</scope>
    <source>
        <strain evidence="3">MT8872</strain>
    </source>
</reference>
<dbReference type="Proteomes" id="UP000492821">
    <property type="component" value="Unassembled WGS sequence"/>
</dbReference>
<keyword evidence="2" id="KW-0812">Transmembrane</keyword>
<feature type="compositionally biased region" description="Basic and acidic residues" evidence="1">
    <location>
        <begin position="189"/>
        <end position="215"/>
    </location>
</feature>
<dbReference type="WBParaSite" id="Pan_g4767.t1">
    <property type="protein sequence ID" value="Pan_g4767.t1"/>
    <property type="gene ID" value="Pan_g4767"/>
</dbReference>
<accession>A0A7E4VZX1</accession>
<keyword evidence="2" id="KW-0472">Membrane</keyword>
<organism evidence="3 4">
    <name type="scientific">Panagrellus redivivus</name>
    <name type="common">Microworm</name>
    <dbReference type="NCBI Taxonomy" id="6233"/>
    <lineage>
        <taxon>Eukaryota</taxon>
        <taxon>Metazoa</taxon>
        <taxon>Ecdysozoa</taxon>
        <taxon>Nematoda</taxon>
        <taxon>Chromadorea</taxon>
        <taxon>Rhabditida</taxon>
        <taxon>Tylenchina</taxon>
        <taxon>Panagrolaimomorpha</taxon>
        <taxon>Panagrolaimoidea</taxon>
        <taxon>Panagrolaimidae</taxon>
        <taxon>Panagrellus</taxon>
    </lineage>
</organism>
<name>A0A7E4VZX1_PANRE</name>
<feature type="compositionally biased region" description="Polar residues" evidence="1">
    <location>
        <begin position="92"/>
        <end position="102"/>
    </location>
</feature>
<feature type="compositionally biased region" description="Basic and acidic residues" evidence="1">
    <location>
        <begin position="110"/>
        <end position="123"/>
    </location>
</feature>
<evidence type="ECO:0000256" key="1">
    <source>
        <dbReference type="SAM" id="MobiDB-lite"/>
    </source>
</evidence>
<feature type="compositionally biased region" description="Polar residues" evidence="1">
    <location>
        <begin position="67"/>
        <end position="79"/>
    </location>
</feature>
<feature type="region of interest" description="Disordered" evidence="1">
    <location>
        <begin position="34"/>
        <end position="254"/>
    </location>
</feature>
<evidence type="ECO:0000313" key="4">
    <source>
        <dbReference type="WBParaSite" id="Pan_g4767.t1"/>
    </source>
</evidence>
<sequence length="254" mass="27474">MTPGLIIISLFWILFSTLPLVIAVISLCMKKKHATDGKNAGQGLKKPTSSSMADNKTNTGPDKKQNRQMSTDKGTSASQPEKALSPMRPNAFSPTPTVGPNKTTDDVADELSKNPKGLSDEARNPPSAPQKTGAKTFGVTQGGPTPVVPATDDKKDTVQSPKPSPGNAPGEKVEPTQKSFQSSKKKRMASKERSKERSKDRSKERTQKPKQKSEKAPPPPQFAPEMDVDDDEETLQNVKSLEKDLEPSLQNDAK</sequence>